<dbReference type="Proteomes" id="UP000801492">
    <property type="component" value="Unassembled WGS sequence"/>
</dbReference>
<protein>
    <recommendedName>
        <fullName evidence="4">TPPP</fullName>
    </recommendedName>
</protein>
<dbReference type="EMBL" id="VTPC01001018">
    <property type="protein sequence ID" value="KAF2903477.1"/>
    <property type="molecule type" value="Genomic_DNA"/>
</dbReference>
<comment type="caution">
    <text evidence="2">The sequence shown here is derived from an EMBL/GenBank/DDBJ whole genome shotgun (WGS) entry which is preliminary data.</text>
</comment>
<dbReference type="GO" id="GO:0046785">
    <property type="term" value="P:microtubule polymerization"/>
    <property type="evidence" value="ECO:0007669"/>
    <property type="project" value="InterPro"/>
</dbReference>
<dbReference type="AlphaFoldDB" id="A0A8K0GJ11"/>
<comment type="similarity">
    <text evidence="1">Belongs to the TPPP family.</text>
</comment>
<evidence type="ECO:0000313" key="2">
    <source>
        <dbReference type="EMBL" id="KAF2903477.1"/>
    </source>
</evidence>
<evidence type="ECO:0000256" key="1">
    <source>
        <dbReference type="ARBA" id="ARBA00010994"/>
    </source>
</evidence>
<organism evidence="2 3">
    <name type="scientific">Ignelater luminosus</name>
    <name type="common">Cucubano</name>
    <name type="synonym">Pyrophorus luminosus</name>
    <dbReference type="NCBI Taxonomy" id="2038154"/>
    <lineage>
        <taxon>Eukaryota</taxon>
        <taxon>Metazoa</taxon>
        <taxon>Ecdysozoa</taxon>
        <taxon>Arthropoda</taxon>
        <taxon>Hexapoda</taxon>
        <taxon>Insecta</taxon>
        <taxon>Pterygota</taxon>
        <taxon>Neoptera</taxon>
        <taxon>Endopterygota</taxon>
        <taxon>Coleoptera</taxon>
        <taxon>Polyphaga</taxon>
        <taxon>Elateriformia</taxon>
        <taxon>Elateroidea</taxon>
        <taxon>Elateridae</taxon>
        <taxon>Agrypninae</taxon>
        <taxon>Pyrophorini</taxon>
        <taxon>Ignelater</taxon>
    </lineage>
</organism>
<dbReference type="Gene3D" id="1.10.238.10">
    <property type="entry name" value="EF-hand"/>
    <property type="match status" value="1"/>
</dbReference>
<dbReference type="GO" id="GO:0001578">
    <property type="term" value="P:microtubule bundle formation"/>
    <property type="evidence" value="ECO:0007669"/>
    <property type="project" value="TreeGrafter"/>
</dbReference>
<gene>
    <name evidence="2" type="ORF">ILUMI_02711</name>
</gene>
<proteinExistence type="inferred from homology"/>
<dbReference type="Pfam" id="PF05517">
    <property type="entry name" value="p25-alpha"/>
    <property type="match status" value="1"/>
</dbReference>
<dbReference type="PANTHER" id="PTHR12932:SF9">
    <property type="entry name" value="TUBULIN POLYMERIZATION-PROMOTING PROTEIN HOMOLOG"/>
    <property type="match status" value="1"/>
</dbReference>
<reference evidence="2" key="1">
    <citation type="submission" date="2019-08" db="EMBL/GenBank/DDBJ databases">
        <title>The genome of the North American firefly Photinus pyralis.</title>
        <authorList>
            <consortium name="Photinus pyralis genome working group"/>
            <person name="Fallon T.R."/>
            <person name="Sander Lower S.E."/>
            <person name="Weng J.-K."/>
        </authorList>
    </citation>
    <scope>NUCLEOTIDE SEQUENCE</scope>
    <source>
        <strain evidence="2">TRF0915ILg1</strain>
        <tissue evidence="2">Whole body</tissue>
    </source>
</reference>
<dbReference type="GO" id="GO:0005874">
    <property type="term" value="C:microtubule"/>
    <property type="evidence" value="ECO:0007669"/>
    <property type="project" value="TreeGrafter"/>
</dbReference>
<dbReference type="GO" id="GO:0015631">
    <property type="term" value="F:tubulin binding"/>
    <property type="evidence" value="ECO:0007669"/>
    <property type="project" value="InterPro"/>
</dbReference>
<dbReference type="SUPFAM" id="SSF47473">
    <property type="entry name" value="EF-hand"/>
    <property type="match status" value="1"/>
</dbReference>
<dbReference type="OrthoDB" id="548799at2759"/>
<sequence length="165" mass="18061">MASGGANLEQQFQAFAKFGDSKADGKTITLTNIDKWLKQAKVIDGKKISTTDTGICFNKLKAKTINFQQFVKFIEDLANYRNANVDDIKKILVECGPPGTTHTTQAVKVGGVDRLTDTSQYTGTHKERFDESGKGKGIAGREDIADGKGYVTGYKNADTYDKTHE</sequence>
<dbReference type="GO" id="GO:0032273">
    <property type="term" value="P:positive regulation of protein polymerization"/>
    <property type="evidence" value="ECO:0007669"/>
    <property type="project" value="TreeGrafter"/>
</dbReference>
<keyword evidence="3" id="KW-1185">Reference proteome</keyword>
<dbReference type="InterPro" id="IPR008907">
    <property type="entry name" value="TPP/p25"/>
</dbReference>
<dbReference type="PANTHER" id="PTHR12932">
    <property type="entry name" value="P25 ALPHA-RELATED"/>
    <property type="match status" value="1"/>
</dbReference>
<accession>A0A8K0GJ11</accession>
<name>A0A8K0GJ11_IGNLU</name>
<evidence type="ECO:0000313" key="3">
    <source>
        <dbReference type="Proteomes" id="UP000801492"/>
    </source>
</evidence>
<dbReference type="InterPro" id="IPR011992">
    <property type="entry name" value="EF-hand-dom_pair"/>
</dbReference>
<evidence type="ECO:0008006" key="4">
    <source>
        <dbReference type="Google" id="ProtNLM"/>
    </source>
</evidence>